<accession>A0AAN9JYD5</accession>
<dbReference type="EMBL" id="JAYMYQ010000011">
    <property type="protein sequence ID" value="KAK7306406.1"/>
    <property type="molecule type" value="Genomic_DNA"/>
</dbReference>
<sequence length="96" mass="10974">MSAQSTMLETIPEDVESVDLENFGCQKIMAKIFPSPEVYDSDLLEFVELHQTLRPAPRPRVFSGLRIRSSTNAMSFSFSDMGWPNSEKKTERDRES</sequence>
<evidence type="ECO:0000313" key="2">
    <source>
        <dbReference type="EMBL" id="KAK7306406.1"/>
    </source>
</evidence>
<dbReference type="AlphaFoldDB" id="A0AAN9JYD5"/>
<name>A0AAN9JYD5_CANGL</name>
<proteinExistence type="predicted"/>
<feature type="compositionally biased region" description="Basic and acidic residues" evidence="1">
    <location>
        <begin position="86"/>
        <end position="96"/>
    </location>
</feature>
<comment type="caution">
    <text evidence="2">The sequence shown here is derived from an EMBL/GenBank/DDBJ whole genome shotgun (WGS) entry which is preliminary data.</text>
</comment>
<feature type="region of interest" description="Disordered" evidence="1">
    <location>
        <begin position="75"/>
        <end position="96"/>
    </location>
</feature>
<reference evidence="2 3" key="1">
    <citation type="submission" date="2024-01" db="EMBL/GenBank/DDBJ databases">
        <title>The genomes of 5 underutilized Papilionoideae crops provide insights into root nodulation and disease resistanc.</title>
        <authorList>
            <person name="Jiang F."/>
        </authorList>
    </citation>
    <scope>NUCLEOTIDE SEQUENCE [LARGE SCALE GENOMIC DNA]</scope>
    <source>
        <strain evidence="2">LVBAO_FW01</strain>
        <tissue evidence="2">Leaves</tissue>
    </source>
</reference>
<gene>
    <name evidence="2" type="ORF">VNO77_44345</name>
</gene>
<evidence type="ECO:0000256" key="1">
    <source>
        <dbReference type="SAM" id="MobiDB-lite"/>
    </source>
</evidence>
<protein>
    <submittedName>
        <fullName evidence="2">Uncharacterized protein</fullName>
    </submittedName>
</protein>
<evidence type="ECO:0000313" key="3">
    <source>
        <dbReference type="Proteomes" id="UP001367508"/>
    </source>
</evidence>
<dbReference type="Proteomes" id="UP001367508">
    <property type="component" value="Unassembled WGS sequence"/>
</dbReference>
<keyword evidence="3" id="KW-1185">Reference proteome</keyword>
<organism evidence="2 3">
    <name type="scientific">Canavalia gladiata</name>
    <name type="common">Sword bean</name>
    <name type="synonym">Dolichos gladiatus</name>
    <dbReference type="NCBI Taxonomy" id="3824"/>
    <lineage>
        <taxon>Eukaryota</taxon>
        <taxon>Viridiplantae</taxon>
        <taxon>Streptophyta</taxon>
        <taxon>Embryophyta</taxon>
        <taxon>Tracheophyta</taxon>
        <taxon>Spermatophyta</taxon>
        <taxon>Magnoliopsida</taxon>
        <taxon>eudicotyledons</taxon>
        <taxon>Gunneridae</taxon>
        <taxon>Pentapetalae</taxon>
        <taxon>rosids</taxon>
        <taxon>fabids</taxon>
        <taxon>Fabales</taxon>
        <taxon>Fabaceae</taxon>
        <taxon>Papilionoideae</taxon>
        <taxon>50 kb inversion clade</taxon>
        <taxon>NPAAA clade</taxon>
        <taxon>indigoferoid/millettioid clade</taxon>
        <taxon>Phaseoleae</taxon>
        <taxon>Canavalia</taxon>
    </lineage>
</organism>